<dbReference type="SUPFAM" id="SSF52794">
    <property type="entry name" value="PTS system IIB component-like"/>
    <property type="match status" value="1"/>
</dbReference>
<keyword evidence="10" id="KW-1185">Reference proteome</keyword>
<evidence type="ECO:0000259" key="8">
    <source>
        <dbReference type="PROSITE" id="PS51372"/>
    </source>
</evidence>
<dbReference type="Gene3D" id="3.40.930.10">
    <property type="entry name" value="Mannitol-specific EII, Chain A"/>
    <property type="match status" value="1"/>
</dbReference>
<accession>A0A919RZI0</accession>
<sequence length="656" mass="75643">MKIVLLDGRVLKVLLKAIDNKTNKLDDFAEVVGVSTRSIRNYIKQLNTDLTSDVAQLVNVKDIGYKLEVYNKEKFNELIRFNLSKHQEFKLLNTPEERSKYIVNKLIKVNEAITIDNLADEMNVGRTTLINDLKKVSTALDVYDLSVKGKQNEGIELKGSELKIRLFILAFLCKGLSEEDVQNSLFGSCNEGYYKEIKVLISTIFYNNNFMVSDETVKEVLNYILVTIFRLKNEKYIDTLEKKYREIVLTDEYKLSCKIIEGLTELFNTTFSSNEAIFLTLPLLGRKAPIKSTLSDTRITSSVINLVERMLTEISVSFGIDVKQDKELIWALECHLNFALNRLIFEIKIKNNLLDDIKKCYPLPYEMAKVSARVIEEIYNVNVNEDEIGYLALHFGSYIERNSDQLFDIKKVALVCGTGLGTAQLLYVKLKKLLGKDVIINTYSDSEVSKSLLDEYNLVFSTVNIDIDTETPFVKVTTLFNEQDVQKEIEKCYYTKKLSLSGEEPKLSLIDASIDEERFFILNKEEFMDNIYFMLEELEKREVVDKTFKQRILEREQKSSTSFGNYIALPHTVNYNSTMISLAVGILHNSIYCSGNEIKVILMLMIPDEKYIDSEFLIKYYDELLKLCQNKKLIESVTNVNSYKEFKKLLQKELIS</sequence>
<dbReference type="InterPro" id="IPR036095">
    <property type="entry name" value="PTS_EIIB-like_sf"/>
</dbReference>
<keyword evidence="4" id="KW-0010">Activator</keyword>
<evidence type="ECO:0000313" key="10">
    <source>
        <dbReference type="Proteomes" id="UP000679179"/>
    </source>
</evidence>
<dbReference type="InterPro" id="IPR011608">
    <property type="entry name" value="PRD"/>
</dbReference>
<name>A0A919RZI0_9CLOT</name>
<protein>
    <submittedName>
        <fullName evidence="9">Transcription antitermination protein BlgG</fullName>
    </submittedName>
</protein>
<feature type="domain" description="PRD" evidence="8">
    <location>
        <begin position="298"/>
        <end position="405"/>
    </location>
</feature>
<dbReference type="Gene3D" id="1.10.1790.10">
    <property type="entry name" value="PRD domain"/>
    <property type="match status" value="2"/>
</dbReference>
<organism evidence="9 10">
    <name type="scientific">Clostridium polyendosporum</name>
    <dbReference type="NCBI Taxonomy" id="69208"/>
    <lineage>
        <taxon>Bacteria</taxon>
        <taxon>Bacillati</taxon>
        <taxon>Bacillota</taxon>
        <taxon>Clostridia</taxon>
        <taxon>Eubacteriales</taxon>
        <taxon>Clostridiaceae</taxon>
        <taxon>Clostridium</taxon>
    </lineage>
</organism>
<dbReference type="PANTHER" id="PTHR30185">
    <property type="entry name" value="CRYPTIC BETA-GLUCOSIDE BGL OPERON ANTITERMINATOR"/>
    <property type="match status" value="1"/>
</dbReference>
<feature type="domain" description="PRD" evidence="8">
    <location>
        <begin position="188"/>
        <end position="293"/>
    </location>
</feature>
<evidence type="ECO:0000256" key="4">
    <source>
        <dbReference type="ARBA" id="ARBA00023159"/>
    </source>
</evidence>
<dbReference type="InterPro" id="IPR002178">
    <property type="entry name" value="PTS_EIIA_type-2_dom"/>
</dbReference>
<dbReference type="InterPro" id="IPR016152">
    <property type="entry name" value="PTrfase/Anion_transptr"/>
</dbReference>
<keyword evidence="1" id="KW-0808">Transferase</keyword>
<evidence type="ECO:0000259" key="7">
    <source>
        <dbReference type="PROSITE" id="PS51099"/>
    </source>
</evidence>
<dbReference type="Pfam" id="PF05043">
    <property type="entry name" value="Mga"/>
    <property type="match status" value="1"/>
</dbReference>
<comment type="caution">
    <text evidence="9">The sequence shown here is derived from an EMBL/GenBank/DDBJ whole genome shotgun (WGS) entry which is preliminary data.</text>
</comment>
<dbReference type="AlphaFoldDB" id="A0A919RZI0"/>
<dbReference type="CDD" id="cd05568">
    <property type="entry name" value="PTS_IIB_bgl_like"/>
    <property type="match status" value="1"/>
</dbReference>
<dbReference type="Gene3D" id="3.40.50.2300">
    <property type="match status" value="1"/>
</dbReference>
<dbReference type="InterPro" id="IPR036634">
    <property type="entry name" value="PRD_sf"/>
</dbReference>
<dbReference type="InterPro" id="IPR050661">
    <property type="entry name" value="BglG_antiterminators"/>
</dbReference>
<keyword evidence="3" id="KW-0805">Transcription regulation</keyword>
<dbReference type="EMBL" id="BOPZ01000007">
    <property type="protein sequence ID" value="GIM28468.1"/>
    <property type="molecule type" value="Genomic_DNA"/>
</dbReference>
<feature type="domain" description="PTS EIIA type-2" evidence="6">
    <location>
        <begin position="511"/>
        <end position="653"/>
    </location>
</feature>
<dbReference type="RefSeq" id="WP_212903200.1">
    <property type="nucleotide sequence ID" value="NZ_BOPZ01000007.1"/>
</dbReference>
<dbReference type="Pfam" id="PF00874">
    <property type="entry name" value="PRD"/>
    <property type="match status" value="2"/>
</dbReference>
<dbReference type="SUPFAM" id="SSF63520">
    <property type="entry name" value="PTS-regulatory domain, PRD"/>
    <property type="match status" value="2"/>
</dbReference>
<dbReference type="PROSITE" id="PS51094">
    <property type="entry name" value="PTS_EIIA_TYPE_2"/>
    <property type="match status" value="1"/>
</dbReference>
<gene>
    <name evidence="9" type="primary">srlR</name>
    <name evidence="9" type="ORF">CPJCM30710_11340</name>
</gene>
<dbReference type="InterPro" id="IPR007737">
    <property type="entry name" value="Mga_HTH"/>
</dbReference>
<feature type="domain" description="PTS EIIB type-2" evidence="7">
    <location>
        <begin position="410"/>
        <end position="501"/>
    </location>
</feature>
<dbReference type="PROSITE" id="PS51099">
    <property type="entry name" value="PTS_EIIB_TYPE_2"/>
    <property type="match status" value="1"/>
</dbReference>
<dbReference type="Gene3D" id="1.10.10.10">
    <property type="entry name" value="Winged helix-like DNA-binding domain superfamily/Winged helix DNA-binding domain"/>
    <property type="match status" value="1"/>
</dbReference>
<evidence type="ECO:0000256" key="3">
    <source>
        <dbReference type="ARBA" id="ARBA00023015"/>
    </source>
</evidence>
<dbReference type="InterPro" id="IPR013011">
    <property type="entry name" value="PTS_EIIB_2"/>
</dbReference>
<evidence type="ECO:0000256" key="5">
    <source>
        <dbReference type="ARBA" id="ARBA00023163"/>
    </source>
</evidence>
<dbReference type="SUPFAM" id="SSF55804">
    <property type="entry name" value="Phoshotransferase/anion transport protein"/>
    <property type="match status" value="1"/>
</dbReference>
<dbReference type="Proteomes" id="UP000679179">
    <property type="component" value="Unassembled WGS sequence"/>
</dbReference>
<keyword evidence="5" id="KW-0804">Transcription</keyword>
<dbReference type="GO" id="GO:0008982">
    <property type="term" value="F:protein-N(PI)-phosphohistidine-sugar phosphotransferase activity"/>
    <property type="evidence" value="ECO:0007669"/>
    <property type="project" value="InterPro"/>
</dbReference>
<proteinExistence type="predicted"/>
<keyword evidence="2" id="KW-0677">Repeat</keyword>
<dbReference type="PANTHER" id="PTHR30185:SF13">
    <property type="entry name" value="LICABCH OPERON REGULATOR-RELATED"/>
    <property type="match status" value="1"/>
</dbReference>
<dbReference type="Pfam" id="PF00359">
    <property type="entry name" value="PTS_EIIA_2"/>
    <property type="match status" value="1"/>
</dbReference>
<dbReference type="PROSITE" id="PS51372">
    <property type="entry name" value="PRD_2"/>
    <property type="match status" value="2"/>
</dbReference>
<dbReference type="GO" id="GO:0006355">
    <property type="term" value="P:regulation of DNA-templated transcription"/>
    <property type="evidence" value="ECO:0007669"/>
    <property type="project" value="InterPro"/>
</dbReference>
<evidence type="ECO:0000313" key="9">
    <source>
        <dbReference type="EMBL" id="GIM28468.1"/>
    </source>
</evidence>
<dbReference type="GO" id="GO:0009401">
    <property type="term" value="P:phosphoenolpyruvate-dependent sugar phosphotransferase system"/>
    <property type="evidence" value="ECO:0007669"/>
    <property type="project" value="InterPro"/>
</dbReference>
<evidence type="ECO:0000256" key="1">
    <source>
        <dbReference type="ARBA" id="ARBA00022679"/>
    </source>
</evidence>
<reference evidence="9" key="1">
    <citation type="submission" date="2021-03" db="EMBL/GenBank/DDBJ databases">
        <title>Taxonomic study of Clostridium polyendosporum from meadow-gley soil under rice.</title>
        <authorList>
            <person name="Kobayashi H."/>
            <person name="Tanizawa Y."/>
            <person name="Yagura M."/>
        </authorList>
    </citation>
    <scope>NUCLEOTIDE SEQUENCE</scope>
    <source>
        <strain evidence="9">JCM 30710</strain>
    </source>
</reference>
<evidence type="ECO:0000256" key="2">
    <source>
        <dbReference type="ARBA" id="ARBA00022737"/>
    </source>
</evidence>
<dbReference type="InterPro" id="IPR036388">
    <property type="entry name" value="WH-like_DNA-bd_sf"/>
</dbReference>
<evidence type="ECO:0000259" key="6">
    <source>
        <dbReference type="PROSITE" id="PS51094"/>
    </source>
</evidence>